<comment type="pathway">
    <text evidence="10">Lipid metabolism; phospholipid metabolism.</text>
</comment>
<keyword evidence="2 10" id="KW-0963">Cytoplasm</keyword>
<reference evidence="13" key="1">
    <citation type="journal article" date="2022" name="Int. J. Syst. Evol. Microbiol.">
        <title>Anaeromyxobacter oryzae sp. nov., Anaeromyxobacter diazotrophicus sp. nov. and Anaeromyxobacter paludicola sp. nov., isolated from paddy soils.</title>
        <authorList>
            <person name="Itoh H."/>
            <person name="Xu Z."/>
            <person name="Mise K."/>
            <person name="Masuda Y."/>
            <person name="Ushijima N."/>
            <person name="Hayakawa C."/>
            <person name="Shiratori Y."/>
            <person name="Senoo K."/>
        </authorList>
    </citation>
    <scope>NUCLEOTIDE SEQUENCE [LARGE SCALE GENOMIC DNA]</scope>
    <source>
        <strain evidence="13">Red232</strain>
    </source>
</reference>
<keyword evidence="12" id="KW-0012">Acyltransferase</keyword>
<comment type="subcellular location">
    <subcellularLocation>
        <location evidence="10">Cytoplasm</location>
    </subcellularLocation>
    <text evidence="10">Associated with the membrane possibly through PlsY.</text>
</comment>
<dbReference type="Gene3D" id="3.40.718.10">
    <property type="entry name" value="Isopropylmalate Dehydrogenase"/>
    <property type="match status" value="1"/>
</dbReference>
<keyword evidence="4 10" id="KW-0808">Transferase</keyword>
<dbReference type="HAMAP" id="MF_00019">
    <property type="entry name" value="PlsX"/>
    <property type="match status" value="1"/>
</dbReference>
<comment type="subunit">
    <text evidence="9 10">Homodimer. Probably interacts with PlsY.</text>
</comment>
<dbReference type="InterPro" id="IPR012281">
    <property type="entry name" value="Phospholipid_synth_PlsX-like"/>
</dbReference>
<protein>
    <recommendedName>
        <fullName evidence="8 10">Phosphate acyltransferase</fullName>
        <ecNumber evidence="8 10">2.3.1.274</ecNumber>
    </recommendedName>
    <alternativeName>
        <fullName evidence="10">Acyl-ACP phosphotransacylase</fullName>
    </alternativeName>
    <alternativeName>
        <fullName evidence="10">Acyl-[acyl-carrier-protein]--phosphate acyltransferase</fullName>
    </alternativeName>
    <alternativeName>
        <fullName evidence="10">Phosphate-acyl-ACP acyltransferase</fullName>
    </alternativeName>
</protein>
<comment type="catalytic activity">
    <reaction evidence="1 10">
        <text>a fatty acyl-[ACP] + phosphate = an acyl phosphate + holo-[ACP]</text>
        <dbReference type="Rhea" id="RHEA:42292"/>
        <dbReference type="Rhea" id="RHEA-COMP:9685"/>
        <dbReference type="Rhea" id="RHEA-COMP:14125"/>
        <dbReference type="ChEBI" id="CHEBI:43474"/>
        <dbReference type="ChEBI" id="CHEBI:59918"/>
        <dbReference type="ChEBI" id="CHEBI:64479"/>
        <dbReference type="ChEBI" id="CHEBI:138651"/>
        <dbReference type="EC" id="2.3.1.274"/>
    </reaction>
</comment>
<comment type="similarity">
    <text evidence="10">Belongs to the PlsX family.</text>
</comment>
<accession>A0ABM7X250</accession>
<keyword evidence="13" id="KW-1185">Reference proteome</keyword>
<evidence type="ECO:0000256" key="9">
    <source>
        <dbReference type="ARBA" id="ARBA00046608"/>
    </source>
</evidence>
<evidence type="ECO:0000256" key="5">
    <source>
        <dbReference type="ARBA" id="ARBA00023098"/>
    </source>
</evidence>
<keyword evidence="6 10" id="KW-0594">Phospholipid biosynthesis</keyword>
<keyword evidence="3 10" id="KW-0444">Lipid biosynthesis</keyword>
<keyword evidence="7 10" id="KW-1208">Phospholipid metabolism</keyword>
<feature type="compositionally biased region" description="Basic and acidic residues" evidence="11">
    <location>
        <begin position="351"/>
        <end position="361"/>
    </location>
</feature>
<evidence type="ECO:0000256" key="11">
    <source>
        <dbReference type="SAM" id="MobiDB-lite"/>
    </source>
</evidence>
<evidence type="ECO:0000256" key="10">
    <source>
        <dbReference type="HAMAP-Rule" id="MF_00019"/>
    </source>
</evidence>
<dbReference type="EC" id="2.3.1.274" evidence="8 10"/>
<name>A0ABM7X250_9BACT</name>
<evidence type="ECO:0000256" key="4">
    <source>
        <dbReference type="ARBA" id="ARBA00022679"/>
    </source>
</evidence>
<evidence type="ECO:0000256" key="2">
    <source>
        <dbReference type="ARBA" id="ARBA00022490"/>
    </source>
</evidence>
<evidence type="ECO:0000256" key="8">
    <source>
        <dbReference type="ARBA" id="ARBA00024069"/>
    </source>
</evidence>
<dbReference type="Pfam" id="PF02504">
    <property type="entry name" value="FA_synthesis"/>
    <property type="match status" value="1"/>
</dbReference>
<dbReference type="PIRSF" id="PIRSF002465">
    <property type="entry name" value="Phsphlp_syn_PlsX"/>
    <property type="match status" value="1"/>
</dbReference>
<dbReference type="Proteomes" id="UP001162891">
    <property type="component" value="Chromosome"/>
</dbReference>
<evidence type="ECO:0000313" key="13">
    <source>
        <dbReference type="Proteomes" id="UP001162891"/>
    </source>
</evidence>
<proteinExistence type="inferred from homology"/>
<evidence type="ECO:0000256" key="7">
    <source>
        <dbReference type="ARBA" id="ARBA00023264"/>
    </source>
</evidence>
<evidence type="ECO:0000256" key="3">
    <source>
        <dbReference type="ARBA" id="ARBA00022516"/>
    </source>
</evidence>
<dbReference type="PANTHER" id="PTHR30100:SF1">
    <property type="entry name" value="PHOSPHATE ACYLTRANSFERASE"/>
    <property type="match status" value="1"/>
</dbReference>
<comment type="function">
    <text evidence="10">Catalyzes the reversible formation of acyl-phosphate (acyl-PO(4)) from acyl-[acyl-carrier-protein] (acyl-ACP). This enzyme utilizes acyl-ACP as fatty acyl donor, but not acyl-CoA.</text>
</comment>
<organism evidence="12 13">
    <name type="scientific">Anaeromyxobacter oryzae</name>
    <dbReference type="NCBI Taxonomy" id="2918170"/>
    <lineage>
        <taxon>Bacteria</taxon>
        <taxon>Pseudomonadati</taxon>
        <taxon>Myxococcota</taxon>
        <taxon>Myxococcia</taxon>
        <taxon>Myxococcales</taxon>
        <taxon>Cystobacterineae</taxon>
        <taxon>Anaeromyxobacteraceae</taxon>
        <taxon>Anaeromyxobacter</taxon>
    </lineage>
</organism>
<gene>
    <name evidence="10 12" type="primary">plsX</name>
    <name evidence="12" type="ORF">AMOR_48650</name>
</gene>
<dbReference type="NCBIfam" id="TIGR00182">
    <property type="entry name" value="plsX"/>
    <property type="match status" value="1"/>
</dbReference>
<evidence type="ECO:0000313" key="12">
    <source>
        <dbReference type="EMBL" id="BDG05869.1"/>
    </source>
</evidence>
<dbReference type="PANTHER" id="PTHR30100">
    <property type="entry name" value="FATTY ACID/PHOSPHOLIPID SYNTHESIS PROTEIN PLSX"/>
    <property type="match status" value="1"/>
</dbReference>
<sequence>MVEKIAPVAVDAMGGDHAPGAIVQGAINAARKGLAVVLVGPEPRVREELSRHRAGKDLPIEVHHASEVVEMHDHPGQAMRRKKDNSIRVCFELVKSKRASAMVSAGNSGAVMAGAIFVLGRPDGVERPAIISVLPALKGSPLLLDMGAVVDCRPSHLVQFALMGDVYARRVIGVAKPRVAVLANGEEDSKGTDLTRAAAAALRKAPIHFVGYCEGRDLLTGEFDVIVTDGFTGNVALKTMEGTAKVVGEYLKRALMSTTVSKIGGLLAKQALEGMKKRIDWREVGGAPLVGVNGVGFISHGRSDALAIENAIRRAREAARTHFTDEIANAVAPTEALLAAAEPGSANGEAEPQRRTAPHEA</sequence>
<dbReference type="RefSeq" id="WP_248355059.1">
    <property type="nucleotide sequence ID" value="NZ_AP025591.1"/>
</dbReference>
<evidence type="ECO:0000256" key="6">
    <source>
        <dbReference type="ARBA" id="ARBA00023209"/>
    </source>
</evidence>
<dbReference type="EMBL" id="AP025591">
    <property type="protein sequence ID" value="BDG05869.1"/>
    <property type="molecule type" value="Genomic_DNA"/>
</dbReference>
<keyword evidence="5 10" id="KW-0443">Lipid metabolism</keyword>
<dbReference type="GO" id="GO:0016746">
    <property type="term" value="F:acyltransferase activity"/>
    <property type="evidence" value="ECO:0007669"/>
    <property type="project" value="UniProtKB-KW"/>
</dbReference>
<feature type="region of interest" description="Disordered" evidence="11">
    <location>
        <begin position="338"/>
        <end position="361"/>
    </location>
</feature>
<dbReference type="SUPFAM" id="SSF53659">
    <property type="entry name" value="Isocitrate/Isopropylmalate dehydrogenase-like"/>
    <property type="match status" value="1"/>
</dbReference>
<evidence type="ECO:0000256" key="1">
    <source>
        <dbReference type="ARBA" id="ARBA00001232"/>
    </source>
</evidence>
<dbReference type="InterPro" id="IPR003664">
    <property type="entry name" value="FA_synthesis"/>
</dbReference>